<name>A0A225VUN5_9STRA</name>
<dbReference type="Proteomes" id="UP000198211">
    <property type="component" value="Unassembled WGS sequence"/>
</dbReference>
<keyword evidence="2" id="KW-1185">Reference proteome</keyword>
<proteinExistence type="predicted"/>
<dbReference type="OrthoDB" id="118592at2759"/>
<evidence type="ECO:0000313" key="2">
    <source>
        <dbReference type="Proteomes" id="UP000198211"/>
    </source>
</evidence>
<protein>
    <submittedName>
        <fullName evidence="1">Secreted protein</fullName>
    </submittedName>
</protein>
<organism evidence="1 2">
    <name type="scientific">Phytophthora megakarya</name>
    <dbReference type="NCBI Taxonomy" id="4795"/>
    <lineage>
        <taxon>Eukaryota</taxon>
        <taxon>Sar</taxon>
        <taxon>Stramenopiles</taxon>
        <taxon>Oomycota</taxon>
        <taxon>Peronosporomycetes</taxon>
        <taxon>Peronosporales</taxon>
        <taxon>Peronosporaceae</taxon>
        <taxon>Phytophthora</taxon>
    </lineage>
</organism>
<dbReference type="EMBL" id="NBNE01002931">
    <property type="protein sequence ID" value="OWZ09052.1"/>
    <property type="molecule type" value="Genomic_DNA"/>
</dbReference>
<accession>A0A225VUN5</accession>
<evidence type="ECO:0000313" key="1">
    <source>
        <dbReference type="EMBL" id="OWZ09052.1"/>
    </source>
</evidence>
<comment type="caution">
    <text evidence="1">The sequence shown here is derived from an EMBL/GenBank/DDBJ whole genome shotgun (WGS) entry which is preliminary data.</text>
</comment>
<reference evidence="2" key="1">
    <citation type="submission" date="2017-03" db="EMBL/GenBank/DDBJ databases">
        <title>Phytopthora megakarya and P. palmivora, two closely related causual agents of cacao black pod achieved similar genome size and gene model numbers by different mechanisms.</title>
        <authorList>
            <person name="Ali S."/>
            <person name="Shao J."/>
            <person name="Larry D.J."/>
            <person name="Kronmiller B."/>
            <person name="Shen D."/>
            <person name="Strem M.D."/>
            <person name="Melnick R.L."/>
            <person name="Guiltinan M.J."/>
            <person name="Tyler B.M."/>
            <person name="Meinhardt L.W."/>
            <person name="Bailey B.A."/>
        </authorList>
    </citation>
    <scope>NUCLEOTIDE SEQUENCE [LARGE SCALE GENOMIC DNA]</scope>
    <source>
        <strain evidence="2">zdho120</strain>
    </source>
</reference>
<gene>
    <name evidence="1" type="ORF">PHMEG_00018309</name>
</gene>
<sequence length="228" mass="25834">MHAQIRDQLSSYRLPCLTNGRSLNGVSLKQAVEDYRPNKNLVPSVLKKLCSVYRHLDQPLKIAEKGVEVRPLKKPPIQQVRPLNHGSTRARINILLKNIRKEQDAWRCLVLDTDLIEQWPELIVGPFGVVDKGHEDASAGERTIHDLSYPEDESVNDYTDKASMPKPDYRERPNAEVDVMAGDVASAFRNISIHSNTVFLFTGRIEEENVIVIELSASFGWTGSPRFY</sequence>
<dbReference type="AlphaFoldDB" id="A0A225VUN5"/>